<evidence type="ECO:0000313" key="2">
    <source>
        <dbReference type="EMBL" id="VVE30357.1"/>
    </source>
</evidence>
<dbReference type="SUPFAM" id="SSF53955">
    <property type="entry name" value="Lysozyme-like"/>
    <property type="match status" value="1"/>
</dbReference>
<dbReference type="Gene3D" id="3.30.386.10">
    <property type="entry name" value="Chitosanase, subunit A, domain 2"/>
    <property type="match status" value="1"/>
</dbReference>
<feature type="signal peptide" evidence="1">
    <location>
        <begin position="1"/>
        <end position="25"/>
    </location>
</feature>
<dbReference type="GO" id="GO:0016977">
    <property type="term" value="F:chitosanase activity"/>
    <property type="evidence" value="ECO:0007669"/>
    <property type="project" value="UniProtKB-EC"/>
</dbReference>
<dbReference type="Gene3D" id="1.20.141.10">
    <property type="entry name" value="Chitosanase, subunit A, domain 1"/>
    <property type="match status" value="1"/>
</dbReference>
<dbReference type="CDD" id="cd00978">
    <property type="entry name" value="chitosanase_GH46"/>
    <property type="match status" value="1"/>
</dbReference>
<dbReference type="OrthoDB" id="1551268at2"/>
<organism evidence="2 3">
    <name type="scientific">Pandoraea anhela</name>
    <dbReference type="NCBI Taxonomy" id="2508295"/>
    <lineage>
        <taxon>Bacteria</taxon>
        <taxon>Pseudomonadati</taxon>
        <taxon>Pseudomonadota</taxon>
        <taxon>Betaproteobacteria</taxon>
        <taxon>Burkholderiales</taxon>
        <taxon>Burkholderiaceae</taxon>
        <taxon>Pandoraea</taxon>
    </lineage>
</organism>
<dbReference type="InterPro" id="IPR000400">
    <property type="entry name" value="Glyco_hydro_46"/>
</dbReference>
<evidence type="ECO:0000256" key="1">
    <source>
        <dbReference type="SAM" id="SignalP"/>
    </source>
</evidence>
<keyword evidence="1" id="KW-0732">Signal</keyword>
<keyword evidence="3" id="KW-1185">Reference proteome</keyword>
<dbReference type="GO" id="GO:0005975">
    <property type="term" value="P:carbohydrate metabolic process"/>
    <property type="evidence" value="ECO:0007669"/>
    <property type="project" value="InterPro"/>
</dbReference>
<accession>A0A5E4X239</accession>
<dbReference type="AlphaFoldDB" id="A0A5E4X239"/>
<evidence type="ECO:0000313" key="3">
    <source>
        <dbReference type="Proteomes" id="UP000406256"/>
    </source>
</evidence>
<dbReference type="InterPro" id="IPR023346">
    <property type="entry name" value="Lysozyme-like_dom_sf"/>
</dbReference>
<protein>
    <submittedName>
        <fullName evidence="2">Chitosanase</fullName>
        <ecNumber evidence="2">3.2.1.132</ecNumber>
    </submittedName>
</protein>
<dbReference type="EMBL" id="CABPSB010000014">
    <property type="protein sequence ID" value="VVE30357.1"/>
    <property type="molecule type" value="Genomic_DNA"/>
</dbReference>
<dbReference type="GO" id="GO:0005576">
    <property type="term" value="C:extracellular region"/>
    <property type="evidence" value="ECO:0007669"/>
    <property type="project" value="InterPro"/>
</dbReference>
<dbReference type="EC" id="3.2.1.132" evidence="2"/>
<keyword evidence="2" id="KW-0326">Glycosidase</keyword>
<keyword evidence="2" id="KW-0378">Hydrolase</keyword>
<dbReference type="Proteomes" id="UP000406256">
    <property type="component" value="Unassembled WGS sequence"/>
</dbReference>
<feature type="chain" id="PRO_5022855323" evidence="1">
    <location>
        <begin position="26"/>
        <end position="274"/>
    </location>
</feature>
<dbReference type="InterPro" id="IPR023099">
    <property type="entry name" value="Glyco_hydro_46_N"/>
</dbReference>
<sequence>MKKLTVMCLAAIALAGGAASGAAHAGAVQTEAGTAVQAAADRQTQVEDSLVSIFENLTLKIRYDYIQNLNDGRGYTAGRAGFTSGTDDLLQVVQEYTARKPGNALAPYLPALRAVNGTDSTAGLGGFPEAWRAAATDPEMIAAQDAVNDQLYRVPSRKLANRLGLVLPLSRAALYEAGIQHGYGDDPDSVGQIAARATAQVGSTPASGADEKTWLLTFLQMRRADLLAPANTSSAEEWRKSVGRADAMIALFHTANFDLTHPITVTVFGKTFQF</sequence>
<proteinExistence type="predicted"/>
<name>A0A5E4X239_9BURK</name>
<gene>
    <name evidence="2" type="primary">csn</name>
    <name evidence="2" type="ORF">PAN31108_03597</name>
</gene>
<dbReference type="RefSeq" id="WP_150670182.1">
    <property type="nucleotide sequence ID" value="NZ_CABPSB010000014.1"/>
</dbReference>
<reference evidence="2 3" key="1">
    <citation type="submission" date="2019-08" db="EMBL/GenBank/DDBJ databases">
        <authorList>
            <person name="Peeters C."/>
        </authorList>
    </citation>
    <scope>NUCLEOTIDE SEQUENCE [LARGE SCALE GENOMIC DNA]</scope>
    <source>
        <strain evidence="2 3">LMG 31108</strain>
    </source>
</reference>
<dbReference type="Pfam" id="PF01374">
    <property type="entry name" value="Glyco_hydro_46"/>
    <property type="match status" value="1"/>
</dbReference>